<dbReference type="GeneID" id="63829815"/>
<proteinExistence type="predicted"/>
<keyword evidence="3" id="KW-1185">Reference proteome</keyword>
<sequence length="73" mass="7909">MATRRSHALNPWSNSAGLPMCEAPEITDGEPDVMIEVAESHSETRDSPEKGKAESFQELITSAHLLSNTLQGT</sequence>
<gene>
    <name evidence="2" type="ORF">LAESUDRAFT_760731</name>
</gene>
<dbReference type="Proteomes" id="UP000076871">
    <property type="component" value="Unassembled WGS sequence"/>
</dbReference>
<feature type="region of interest" description="Disordered" evidence="1">
    <location>
        <begin position="1"/>
        <end position="25"/>
    </location>
</feature>
<reference evidence="2 3" key="1">
    <citation type="journal article" date="2016" name="Mol. Biol. Evol.">
        <title>Comparative Genomics of Early-Diverging Mushroom-Forming Fungi Provides Insights into the Origins of Lignocellulose Decay Capabilities.</title>
        <authorList>
            <person name="Nagy L.G."/>
            <person name="Riley R."/>
            <person name="Tritt A."/>
            <person name="Adam C."/>
            <person name="Daum C."/>
            <person name="Floudas D."/>
            <person name="Sun H."/>
            <person name="Yadav J.S."/>
            <person name="Pangilinan J."/>
            <person name="Larsson K.H."/>
            <person name="Matsuura K."/>
            <person name="Barry K."/>
            <person name="Labutti K."/>
            <person name="Kuo R."/>
            <person name="Ohm R.A."/>
            <person name="Bhattacharya S.S."/>
            <person name="Shirouzu T."/>
            <person name="Yoshinaga Y."/>
            <person name="Martin F.M."/>
            <person name="Grigoriev I.V."/>
            <person name="Hibbett D.S."/>
        </authorList>
    </citation>
    <scope>NUCLEOTIDE SEQUENCE [LARGE SCALE GENOMIC DNA]</scope>
    <source>
        <strain evidence="2 3">93-53</strain>
    </source>
</reference>
<evidence type="ECO:0000313" key="3">
    <source>
        <dbReference type="Proteomes" id="UP000076871"/>
    </source>
</evidence>
<dbReference type="EMBL" id="KV427633">
    <property type="protein sequence ID" value="KZT05006.1"/>
    <property type="molecule type" value="Genomic_DNA"/>
</dbReference>
<organism evidence="2 3">
    <name type="scientific">Laetiporus sulphureus 93-53</name>
    <dbReference type="NCBI Taxonomy" id="1314785"/>
    <lineage>
        <taxon>Eukaryota</taxon>
        <taxon>Fungi</taxon>
        <taxon>Dikarya</taxon>
        <taxon>Basidiomycota</taxon>
        <taxon>Agaricomycotina</taxon>
        <taxon>Agaricomycetes</taxon>
        <taxon>Polyporales</taxon>
        <taxon>Laetiporus</taxon>
    </lineage>
</organism>
<protein>
    <submittedName>
        <fullName evidence="2">Uncharacterized protein</fullName>
    </submittedName>
</protein>
<evidence type="ECO:0000256" key="1">
    <source>
        <dbReference type="SAM" id="MobiDB-lite"/>
    </source>
</evidence>
<accession>A0A165DJA9</accession>
<evidence type="ECO:0000313" key="2">
    <source>
        <dbReference type="EMBL" id="KZT05006.1"/>
    </source>
</evidence>
<dbReference type="InParanoid" id="A0A165DJA9"/>
<dbReference type="AlphaFoldDB" id="A0A165DJA9"/>
<dbReference type="RefSeq" id="XP_040762746.1">
    <property type="nucleotide sequence ID" value="XM_040912787.1"/>
</dbReference>
<name>A0A165DJA9_9APHY</name>